<sequence>MLTGEMSDNFSNYKHFQSHAGSPFVPPQTKRRSLGTSMGDTTEGGQERVTQPNPIRPIVNPMSDINCGGNIDPFMDSYSFVVSQGSNPQGHDEEQVESPQKSKPKKPSNSAGKNVPKHEGTPNKRWEDEHTEELLKVLAREVEEEKKCDKAFRNSSYTLVCAIVNAKFGTSYSVSNVQNHLRGWKSKWLDILKAKDFSGAGWNEDLRMVILDEETHEDLKKHAILRCFERKKVRSVHNLG</sequence>
<feature type="domain" description="Myb/SANT-like" evidence="2">
    <location>
        <begin position="125"/>
        <end position="214"/>
    </location>
</feature>
<feature type="compositionally biased region" description="Polar residues" evidence="1">
    <location>
        <begin position="80"/>
        <end position="89"/>
    </location>
</feature>
<reference evidence="3" key="1">
    <citation type="journal article" date="2023" name="GigaByte">
        <title>Genome assembly of the bearded iris, Iris pallida Lam.</title>
        <authorList>
            <person name="Bruccoleri R.E."/>
            <person name="Oakeley E.J."/>
            <person name="Faust A.M.E."/>
            <person name="Altorfer M."/>
            <person name="Dessus-Babus S."/>
            <person name="Burckhardt D."/>
            <person name="Oertli M."/>
            <person name="Naumann U."/>
            <person name="Petersen F."/>
            <person name="Wong J."/>
        </authorList>
    </citation>
    <scope>NUCLEOTIDE SEQUENCE</scope>
    <source>
        <strain evidence="3">GSM-AAB239-AS_SAM_17_03QT</strain>
    </source>
</reference>
<keyword evidence="4" id="KW-1185">Reference proteome</keyword>
<dbReference type="InterPro" id="IPR024752">
    <property type="entry name" value="Myb/SANT-like_dom"/>
</dbReference>
<dbReference type="Pfam" id="PF12776">
    <property type="entry name" value="Myb_DNA-bind_3"/>
    <property type="match status" value="1"/>
</dbReference>
<accession>A0AAX6HI08</accession>
<proteinExistence type="predicted"/>
<dbReference type="PANTHER" id="PTHR46929:SF23">
    <property type="entry name" value="L10-INTERACTING MYB DOMAIN-CONTAINING PROTEIN-LIKE"/>
    <property type="match status" value="1"/>
</dbReference>
<evidence type="ECO:0000256" key="1">
    <source>
        <dbReference type="SAM" id="MobiDB-lite"/>
    </source>
</evidence>
<gene>
    <name evidence="3" type="ORF">M6B38_310895</name>
</gene>
<protein>
    <recommendedName>
        <fullName evidence="2">Myb/SANT-like domain-containing protein</fullName>
    </recommendedName>
</protein>
<feature type="region of interest" description="Disordered" evidence="1">
    <location>
        <begin position="13"/>
        <end position="59"/>
    </location>
</feature>
<evidence type="ECO:0000313" key="4">
    <source>
        <dbReference type="Proteomes" id="UP001140949"/>
    </source>
</evidence>
<dbReference type="AlphaFoldDB" id="A0AAX6HI08"/>
<dbReference type="EMBL" id="JANAVB010009593">
    <property type="protein sequence ID" value="KAJ6840211.1"/>
    <property type="molecule type" value="Genomic_DNA"/>
</dbReference>
<evidence type="ECO:0000259" key="2">
    <source>
        <dbReference type="Pfam" id="PF12776"/>
    </source>
</evidence>
<reference evidence="3" key="2">
    <citation type="submission" date="2023-04" db="EMBL/GenBank/DDBJ databases">
        <authorList>
            <person name="Bruccoleri R.E."/>
            <person name="Oakeley E.J."/>
            <person name="Faust A.-M."/>
            <person name="Dessus-Babus S."/>
            <person name="Altorfer M."/>
            <person name="Burckhardt D."/>
            <person name="Oertli M."/>
            <person name="Naumann U."/>
            <person name="Petersen F."/>
            <person name="Wong J."/>
        </authorList>
    </citation>
    <scope>NUCLEOTIDE SEQUENCE</scope>
    <source>
        <strain evidence="3">GSM-AAB239-AS_SAM_17_03QT</strain>
        <tissue evidence="3">Leaf</tissue>
    </source>
</reference>
<name>A0AAX6HI08_IRIPA</name>
<evidence type="ECO:0000313" key="3">
    <source>
        <dbReference type="EMBL" id="KAJ6840211.1"/>
    </source>
</evidence>
<comment type="caution">
    <text evidence="3">The sequence shown here is derived from an EMBL/GenBank/DDBJ whole genome shotgun (WGS) entry which is preliminary data.</text>
</comment>
<feature type="region of interest" description="Disordered" evidence="1">
    <location>
        <begin position="80"/>
        <end position="129"/>
    </location>
</feature>
<feature type="compositionally biased region" description="Polar residues" evidence="1">
    <location>
        <begin position="34"/>
        <end position="53"/>
    </location>
</feature>
<feature type="compositionally biased region" description="Basic and acidic residues" evidence="1">
    <location>
        <begin position="116"/>
        <end position="129"/>
    </location>
</feature>
<organism evidence="3 4">
    <name type="scientific">Iris pallida</name>
    <name type="common">Sweet iris</name>
    <dbReference type="NCBI Taxonomy" id="29817"/>
    <lineage>
        <taxon>Eukaryota</taxon>
        <taxon>Viridiplantae</taxon>
        <taxon>Streptophyta</taxon>
        <taxon>Embryophyta</taxon>
        <taxon>Tracheophyta</taxon>
        <taxon>Spermatophyta</taxon>
        <taxon>Magnoliopsida</taxon>
        <taxon>Liliopsida</taxon>
        <taxon>Asparagales</taxon>
        <taxon>Iridaceae</taxon>
        <taxon>Iridoideae</taxon>
        <taxon>Irideae</taxon>
        <taxon>Iris</taxon>
    </lineage>
</organism>
<dbReference type="PANTHER" id="PTHR46929">
    <property type="entry name" value="EXPRESSED PROTEIN"/>
    <property type="match status" value="1"/>
</dbReference>
<dbReference type="Proteomes" id="UP001140949">
    <property type="component" value="Unassembled WGS sequence"/>
</dbReference>